<dbReference type="AlphaFoldDB" id="A0A656H964"/>
<dbReference type="InterPro" id="IPR010982">
    <property type="entry name" value="Lambda_DNA-bd_dom_sf"/>
</dbReference>
<evidence type="ECO:0000313" key="3">
    <source>
        <dbReference type="Proteomes" id="UP000005317"/>
    </source>
</evidence>
<evidence type="ECO:0000313" key="2">
    <source>
        <dbReference type="EMBL" id="EIJ33331.1"/>
    </source>
</evidence>
<dbReference type="Proteomes" id="UP000005317">
    <property type="component" value="Unassembled WGS sequence"/>
</dbReference>
<protein>
    <submittedName>
        <fullName evidence="2">Helix-turn-helix domain protein</fullName>
    </submittedName>
</protein>
<organism evidence="2 3">
    <name type="scientific">Thiothrix nivea (strain ATCC 35100 / DSM 5205 / JP2)</name>
    <dbReference type="NCBI Taxonomy" id="870187"/>
    <lineage>
        <taxon>Bacteria</taxon>
        <taxon>Pseudomonadati</taxon>
        <taxon>Pseudomonadota</taxon>
        <taxon>Gammaproteobacteria</taxon>
        <taxon>Thiotrichales</taxon>
        <taxon>Thiotrichaceae</taxon>
        <taxon>Thiothrix</taxon>
    </lineage>
</organism>
<dbReference type="InterPro" id="IPR001387">
    <property type="entry name" value="Cro/C1-type_HTH"/>
</dbReference>
<dbReference type="SMART" id="SM00530">
    <property type="entry name" value="HTH_XRE"/>
    <property type="match status" value="1"/>
</dbReference>
<name>A0A656H964_THINJ</name>
<dbReference type="GO" id="GO:0003677">
    <property type="term" value="F:DNA binding"/>
    <property type="evidence" value="ECO:0007669"/>
    <property type="project" value="InterPro"/>
</dbReference>
<dbReference type="Pfam" id="PF01381">
    <property type="entry name" value="HTH_3"/>
    <property type="match status" value="1"/>
</dbReference>
<keyword evidence="3" id="KW-1185">Reference proteome</keyword>
<proteinExistence type="predicted"/>
<sequence length="108" mass="11913">MSKNLRLREERKRIGMNQTEFAEAGGVQISAQTNYERGVRNPDWDYLERISDLGVDVLYVVTGRRSRAVEAPVFSQQYGKVGNVVHAGDGVSIGDISIDMGGGKGRKK</sequence>
<dbReference type="SUPFAM" id="SSF47413">
    <property type="entry name" value="lambda repressor-like DNA-binding domains"/>
    <property type="match status" value="1"/>
</dbReference>
<dbReference type="PROSITE" id="PS50943">
    <property type="entry name" value="HTH_CROC1"/>
    <property type="match status" value="1"/>
</dbReference>
<gene>
    <name evidence="2" type="ORF">Thini_0694</name>
</gene>
<dbReference type="OrthoDB" id="9799384at2"/>
<dbReference type="RefSeq" id="WP_002707285.1">
    <property type="nucleotide sequence ID" value="NZ_JH651384.1"/>
</dbReference>
<accession>A0A656H964</accession>
<dbReference type="EMBL" id="JH651384">
    <property type="protein sequence ID" value="EIJ33331.1"/>
    <property type="molecule type" value="Genomic_DNA"/>
</dbReference>
<dbReference type="Gene3D" id="1.10.260.40">
    <property type="entry name" value="lambda repressor-like DNA-binding domains"/>
    <property type="match status" value="1"/>
</dbReference>
<dbReference type="CDD" id="cd00093">
    <property type="entry name" value="HTH_XRE"/>
    <property type="match status" value="1"/>
</dbReference>
<reference evidence="3" key="1">
    <citation type="journal article" date="2011" name="Stand. Genomic Sci.">
        <title>Genome sequence of the filamentous, gliding Thiothrix nivea neotype strain (JP2(T)).</title>
        <authorList>
            <person name="Lapidus A."/>
            <person name="Nolan M."/>
            <person name="Lucas S."/>
            <person name="Glavina Del Rio T."/>
            <person name="Tice H."/>
            <person name="Cheng J.F."/>
            <person name="Tapia R."/>
            <person name="Han C."/>
            <person name="Goodwin L."/>
            <person name="Pitluck S."/>
            <person name="Liolios K."/>
            <person name="Pagani I."/>
            <person name="Ivanova N."/>
            <person name="Huntemann M."/>
            <person name="Mavromatis K."/>
            <person name="Mikhailova N."/>
            <person name="Pati A."/>
            <person name="Chen A."/>
            <person name="Palaniappan K."/>
            <person name="Land M."/>
            <person name="Brambilla E.M."/>
            <person name="Rohde M."/>
            <person name="Abt B."/>
            <person name="Verbarg S."/>
            <person name="Goker M."/>
            <person name="Bristow J."/>
            <person name="Eisen J.A."/>
            <person name="Markowitz V."/>
            <person name="Hugenholtz P."/>
            <person name="Kyrpides N.C."/>
            <person name="Klenk H.P."/>
            <person name="Woyke T."/>
        </authorList>
    </citation>
    <scope>NUCLEOTIDE SEQUENCE [LARGE SCALE GENOMIC DNA]</scope>
    <source>
        <strain evidence="3">ATCC 35100 / DSM 5205 / JP2</strain>
    </source>
</reference>
<feature type="domain" description="HTH cro/C1-type" evidence="1">
    <location>
        <begin position="7"/>
        <end position="60"/>
    </location>
</feature>
<evidence type="ECO:0000259" key="1">
    <source>
        <dbReference type="PROSITE" id="PS50943"/>
    </source>
</evidence>